<evidence type="ECO:0000313" key="4">
    <source>
        <dbReference type="EMBL" id="SVC81606.1"/>
    </source>
</evidence>
<organism evidence="4">
    <name type="scientific">marine metagenome</name>
    <dbReference type="NCBI Taxonomy" id="408172"/>
    <lineage>
        <taxon>unclassified sequences</taxon>
        <taxon>metagenomes</taxon>
        <taxon>ecological metagenomes</taxon>
    </lineage>
</organism>
<dbReference type="GO" id="GO:0046872">
    <property type="term" value="F:metal ion binding"/>
    <property type="evidence" value="ECO:0007669"/>
    <property type="project" value="UniProtKB-KW"/>
</dbReference>
<evidence type="ECO:0000256" key="2">
    <source>
        <dbReference type="SAM" id="MobiDB-lite"/>
    </source>
</evidence>
<gene>
    <name evidence="4" type="ORF">METZ01_LOCUS334460</name>
</gene>
<dbReference type="InterPro" id="IPR004360">
    <property type="entry name" value="Glyas_Fos-R_dOase_dom"/>
</dbReference>
<evidence type="ECO:0000256" key="1">
    <source>
        <dbReference type="ARBA" id="ARBA00022723"/>
    </source>
</evidence>
<keyword evidence="1" id="KW-0479">Metal-binding</keyword>
<dbReference type="PANTHER" id="PTHR43048">
    <property type="entry name" value="METHYLMALONYL-COA EPIMERASE"/>
    <property type="match status" value="1"/>
</dbReference>
<reference evidence="4" key="1">
    <citation type="submission" date="2018-05" db="EMBL/GenBank/DDBJ databases">
        <authorList>
            <person name="Lanie J.A."/>
            <person name="Ng W.-L."/>
            <person name="Kazmierczak K.M."/>
            <person name="Andrzejewski T.M."/>
            <person name="Davidsen T.M."/>
            <person name="Wayne K.J."/>
            <person name="Tettelin H."/>
            <person name="Glass J.I."/>
            <person name="Rusch D."/>
            <person name="Podicherti R."/>
            <person name="Tsui H.-C.T."/>
            <person name="Winkler M.E."/>
        </authorList>
    </citation>
    <scope>NUCLEOTIDE SEQUENCE</scope>
</reference>
<feature type="region of interest" description="Disordered" evidence="2">
    <location>
        <begin position="177"/>
        <end position="202"/>
    </location>
</feature>
<accession>A0A382Q865</accession>
<feature type="non-terminal residue" evidence="4">
    <location>
        <position position="254"/>
    </location>
</feature>
<dbReference type="SUPFAM" id="SSF54593">
    <property type="entry name" value="Glyoxalase/Bleomycin resistance protein/Dihydroxybiphenyl dioxygenase"/>
    <property type="match status" value="1"/>
</dbReference>
<dbReference type="InterPro" id="IPR051785">
    <property type="entry name" value="MMCE/EMCE_epimerase"/>
</dbReference>
<dbReference type="Gene3D" id="3.10.180.10">
    <property type="entry name" value="2,3-Dihydroxybiphenyl 1,2-Dioxygenase, domain 1"/>
    <property type="match status" value="2"/>
</dbReference>
<feature type="compositionally biased region" description="Basic and acidic residues" evidence="2">
    <location>
        <begin position="177"/>
        <end position="194"/>
    </location>
</feature>
<dbReference type="PANTHER" id="PTHR43048:SF3">
    <property type="entry name" value="METHYLMALONYL-COA EPIMERASE, MITOCHONDRIAL"/>
    <property type="match status" value="1"/>
</dbReference>
<protein>
    <recommendedName>
        <fullName evidence="3">Glyoxalase/fosfomycin resistance/dioxygenase domain-containing protein</fullName>
    </recommendedName>
</protein>
<evidence type="ECO:0000259" key="3">
    <source>
        <dbReference type="Pfam" id="PF00903"/>
    </source>
</evidence>
<proteinExistence type="predicted"/>
<name>A0A382Q865_9ZZZZ</name>
<dbReference type="AlphaFoldDB" id="A0A382Q865"/>
<dbReference type="Pfam" id="PF00903">
    <property type="entry name" value="Glyoxalase"/>
    <property type="match status" value="1"/>
</dbReference>
<dbReference type="GO" id="GO:0004493">
    <property type="term" value="F:methylmalonyl-CoA epimerase activity"/>
    <property type="evidence" value="ECO:0007669"/>
    <property type="project" value="TreeGrafter"/>
</dbReference>
<dbReference type="InterPro" id="IPR029068">
    <property type="entry name" value="Glyas_Bleomycin-R_OHBP_Dase"/>
</dbReference>
<dbReference type="GO" id="GO:0046491">
    <property type="term" value="P:L-methylmalonyl-CoA metabolic process"/>
    <property type="evidence" value="ECO:0007669"/>
    <property type="project" value="TreeGrafter"/>
</dbReference>
<feature type="domain" description="Glyoxalase/fosfomycin resistance/dioxygenase" evidence="3">
    <location>
        <begin position="153"/>
        <end position="251"/>
    </location>
</feature>
<dbReference type="EMBL" id="UINC01112568">
    <property type="protein sequence ID" value="SVC81606.1"/>
    <property type="molecule type" value="Genomic_DNA"/>
</dbReference>
<sequence length="254" mass="27562">MAITRVHHVGLVNGDLDHAKQILVEGFGLAVDEHRTPLPDGKQGYDGTTILEFPIGELFYEVAKPNDSESEPAKYLASTNGRGGMYYISLASNDMKGDIQGIVDRGGKLQGDWDGAGSVFIDPTTSLGLRIQITPEDNYFVHPYYKGNGNCTGLAHVGIAARNPEESRQFWGHILGLKEDKTEERGKDGPDPKRPPSAADDPVHLLEFPLGGTVIEISHPTTTESGTARLVASRAPLGAVYHHTAPFTPDVYRF</sequence>